<feature type="non-terminal residue" evidence="1">
    <location>
        <position position="195"/>
    </location>
</feature>
<protein>
    <submittedName>
        <fullName evidence="1">Uncharacterized protein</fullName>
    </submittedName>
</protein>
<evidence type="ECO:0000313" key="1">
    <source>
        <dbReference type="EMBL" id="KAF2621849.1"/>
    </source>
</evidence>
<sequence length="195" mass="22156">TQPPRAFSSAATEASTEDSVDESLVNFTDYEGLDWSRVKGFAPPLSTPTGKPSWVYRHGWRIWKEHTQPEQLYFLCKYCHTQRKPGGLLQVGSATSSAITHLKADKPGHQLSKDGLIVRQKLLYTGQPSIRSVLQNGVKFSHNTYRELGNFNVQGFRETAVMWLVNNNRPLHEFETKSFRTMIKYANPEAEAALW</sequence>
<name>A0ACB6RLM8_9PLEO</name>
<feature type="non-terminal residue" evidence="1">
    <location>
        <position position="1"/>
    </location>
</feature>
<organism evidence="1 2">
    <name type="scientific">Macroventuria anomochaeta</name>
    <dbReference type="NCBI Taxonomy" id="301207"/>
    <lineage>
        <taxon>Eukaryota</taxon>
        <taxon>Fungi</taxon>
        <taxon>Dikarya</taxon>
        <taxon>Ascomycota</taxon>
        <taxon>Pezizomycotina</taxon>
        <taxon>Dothideomycetes</taxon>
        <taxon>Pleosporomycetidae</taxon>
        <taxon>Pleosporales</taxon>
        <taxon>Pleosporineae</taxon>
        <taxon>Didymellaceae</taxon>
        <taxon>Macroventuria</taxon>
    </lineage>
</organism>
<proteinExistence type="predicted"/>
<dbReference type="Proteomes" id="UP000799754">
    <property type="component" value="Unassembled WGS sequence"/>
</dbReference>
<dbReference type="EMBL" id="MU006750">
    <property type="protein sequence ID" value="KAF2621849.1"/>
    <property type="molecule type" value="Genomic_DNA"/>
</dbReference>
<evidence type="ECO:0000313" key="2">
    <source>
        <dbReference type="Proteomes" id="UP000799754"/>
    </source>
</evidence>
<keyword evidence="2" id="KW-1185">Reference proteome</keyword>
<accession>A0ACB6RLM8</accession>
<gene>
    <name evidence="1" type="ORF">BU25DRAFT_315425</name>
</gene>
<reference evidence="1" key="1">
    <citation type="journal article" date="2020" name="Stud. Mycol.">
        <title>101 Dothideomycetes genomes: a test case for predicting lifestyles and emergence of pathogens.</title>
        <authorList>
            <person name="Haridas S."/>
            <person name="Albert R."/>
            <person name="Binder M."/>
            <person name="Bloem J."/>
            <person name="Labutti K."/>
            <person name="Salamov A."/>
            <person name="Andreopoulos B."/>
            <person name="Baker S."/>
            <person name="Barry K."/>
            <person name="Bills G."/>
            <person name="Bluhm B."/>
            <person name="Cannon C."/>
            <person name="Castanera R."/>
            <person name="Culley D."/>
            <person name="Daum C."/>
            <person name="Ezra D."/>
            <person name="Gonzalez J."/>
            <person name="Henrissat B."/>
            <person name="Kuo A."/>
            <person name="Liang C."/>
            <person name="Lipzen A."/>
            <person name="Lutzoni F."/>
            <person name="Magnuson J."/>
            <person name="Mondo S."/>
            <person name="Nolan M."/>
            <person name="Ohm R."/>
            <person name="Pangilinan J."/>
            <person name="Park H.-J."/>
            <person name="Ramirez L."/>
            <person name="Alfaro M."/>
            <person name="Sun H."/>
            <person name="Tritt A."/>
            <person name="Yoshinaga Y."/>
            <person name="Zwiers L.-H."/>
            <person name="Turgeon B."/>
            <person name="Goodwin S."/>
            <person name="Spatafora J."/>
            <person name="Crous P."/>
            <person name="Grigoriev I."/>
        </authorList>
    </citation>
    <scope>NUCLEOTIDE SEQUENCE</scope>
    <source>
        <strain evidence="1">CBS 525.71</strain>
    </source>
</reference>
<comment type="caution">
    <text evidence="1">The sequence shown here is derived from an EMBL/GenBank/DDBJ whole genome shotgun (WGS) entry which is preliminary data.</text>
</comment>